<dbReference type="SUPFAM" id="SSF56672">
    <property type="entry name" value="DNA/RNA polymerases"/>
    <property type="match status" value="1"/>
</dbReference>
<dbReference type="GO" id="GO:0006261">
    <property type="term" value="P:DNA-templated DNA replication"/>
    <property type="evidence" value="ECO:0007669"/>
    <property type="project" value="InterPro"/>
</dbReference>
<name>A0A0F9KYA1_9ZZZZ</name>
<dbReference type="SUPFAM" id="SSF53098">
    <property type="entry name" value="Ribonuclease H-like"/>
    <property type="match status" value="1"/>
</dbReference>
<comment type="caution">
    <text evidence="2">The sequence shown here is derived from an EMBL/GenBank/DDBJ whole genome shotgun (WGS) entry which is preliminary data.</text>
</comment>
<dbReference type="PANTHER" id="PTHR10133:SF62">
    <property type="entry name" value="DNA POLYMERASE THETA"/>
    <property type="match status" value="1"/>
</dbReference>
<sequence length="650" mass="75438">MYTKPDILELYDKAIRINKSCPDHRRAFDYWMQHNNKAPEQSLSFDTETTGISFGVPSMLHIGNTDIKVYNIKVFGISLAIPTRKRIVLIWARLGTDLFDEAVKLLGICGQKVAHNARYDLRVCKINSIKITEETHCTLTAARIYWDRRQRFGLQPLCEIICPELSDWELAVKSESRRIKSKYTRAGYPKGYINYSFISDKIMAEYSMIDSFLCLMIHCMIHPRMQDTYEEVYTREQKVLKLALKMEQQGLQYDCRKSLIEERKFNKKAVILEKQLYKIAGEEFNIKSPAQVLSILLKLKIPVKLITADSELSTDKNLLEPIVDHKLWKNEKGLLFLETLLNIKAIYKQVYSYLIPLRKRAMYNNGKIYCNINATDTRTGRTAVTDPGLQTIPRLISRRKRKNPIRSCFICRPGYWNYHFDYAQIEMIFYAVLIGETRIIDAYNEGRDIYTEIAQFTCSEEDLEYIRKTLGDPRQQLKHLSLAVLYGAGVPGTAKILQMPKDRAASLLAGYLEACPLVVEYRNQCKHELYTKGYVEDFFGRRYHIEPGQAYKAPNAVVQGSCAQILKIALIQINEYLETSSDRARILIPEHDEFITERPSADRDTEILFCRNVVSAMQNIKQLTDRRLKIRVDVERTKTNWEAKKKLEIS</sequence>
<dbReference type="GO" id="GO:0003887">
    <property type="term" value="F:DNA-directed DNA polymerase activity"/>
    <property type="evidence" value="ECO:0007669"/>
    <property type="project" value="InterPro"/>
</dbReference>
<dbReference type="PANTHER" id="PTHR10133">
    <property type="entry name" value="DNA POLYMERASE I"/>
    <property type="match status" value="1"/>
</dbReference>
<dbReference type="InterPro" id="IPR002298">
    <property type="entry name" value="DNA_polymerase_A"/>
</dbReference>
<feature type="domain" description="DNA-directed DNA polymerase family A palm" evidence="1">
    <location>
        <begin position="402"/>
        <end position="602"/>
    </location>
</feature>
<dbReference type="GO" id="GO:0003677">
    <property type="term" value="F:DNA binding"/>
    <property type="evidence" value="ECO:0007669"/>
    <property type="project" value="InterPro"/>
</dbReference>
<dbReference type="GO" id="GO:0006302">
    <property type="term" value="P:double-strand break repair"/>
    <property type="evidence" value="ECO:0007669"/>
    <property type="project" value="TreeGrafter"/>
</dbReference>
<evidence type="ECO:0000259" key="1">
    <source>
        <dbReference type="SMART" id="SM00482"/>
    </source>
</evidence>
<dbReference type="Gene3D" id="3.30.420.10">
    <property type="entry name" value="Ribonuclease H-like superfamily/Ribonuclease H"/>
    <property type="match status" value="1"/>
</dbReference>
<dbReference type="AlphaFoldDB" id="A0A0F9KYA1"/>
<dbReference type="Pfam" id="PF00476">
    <property type="entry name" value="DNA_pol_A"/>
    <property type="match status" value="1"/>
</dbReference>
<dbReference type="InterPro" id="IPR043502">
    <property type="entry name" value="DNA/RNA_pol_sf"/>
</dbReference>
<organism evidence="2">
    <name type="scientific">marine sediment metagenome</name>
    <dbReference type="NCBI Taxonomy" id="412755"/>
    <lineage>
        <taxon>unclassified sequences</taxon>
        <taxon>metagenomes</taxon>
        <taxon>ecological metagenomes</taxon>
    </lineage>
</organism>
<dbReference type="InterPro" id="IPR001098">
    <property type="entry name" value="DNA-dir_DNA_pol_A_palm_dom"/>
</dbReference>
<evidence type="ECO:0000313" key="2">
    <source>
        <dbReference type="EMBL" id="KKM20460.1"/>
    </source>
</evidence>
<proteinExistence type="predicted"/>
<dbReference type="Gene3D" id="1.10.150.20">
    <property type="entry name" value="5' to 3' exonuclease, C-terminal subdomain"/>
    <property type="match status" value="1"/>
</dbReference>
<dbReference type="SMART" id="SM00482">
    <property type="entry name" value="POLAc"/>
    <property type="match status" value="1"/>
</dbReference>
<dbReference type="InterPro" id="IPR036397">
    <property type="entry name" value="RNaseH_sf"/>
</dbReference>
<dbReference type="Gene3D" id="1.20.1060.10">
    <property type="entry name" value="Taq DNA Polymerase, Chain T, domain 4"/>
    <property type="match status" value="1"/>
</dbReference>
<dbReference type="Gene3D" id="3.30.70.370">
    <property type="match status" value="1"/>
</dbReference>
<accession>A0A0F9KYA1</accession>
<dbReference type="InterPro" id="IPR012337">
    <property type="entry name" value="RNaseH-like_sf"/>
</dbReference>
<dbReference type="PRINTS" id="PR00868">
    <property type="entry name" value="DNAPOLI"/>
</dbReference>
<reference evidence="2" key="1">
    <citation type="journal article" date="2015" name="Nature">
        <title>Complex archaea that bridge the gap between prokaryotes and eukaryotes.</title>
        <authorList>
            <person name="Spang A."/>
            <person name="Saw J.H."/>
            <person name="Jorgensen S.L."/>
            <person name="Zaremba-Niedzwiedzka K."/>
            <person name="Martijn J."/>
            <person name="Lind A.E."/>
            <person name="van Eijk R."/>
            <person name="Schleper C."/>
            <person name="Guy L."/>
            <person name="Ettema T.J."/>
        </authorList>
    </citation>
    <scope>NUCLEOTIDE SEQUENCE</scope>
</reference>
<protein>
    <recommendedName>
        <fullName evidence="1">DNA-directed DNA polymerase family A palm domain-containing protein</fullName>
    </recommendedName>
</protein>
<gene>
    <name evidence="2" type="ORF">LCGC14_1645240</name>
</gene>
<dbReference type="EMBL" id="LAZR01013762">
    <property type="protein sequence ID" value="KKM20460.1"/>
    <property type="molecule type" value="Genomic_DNA"/>
</dbReference>